<dbReference type="CDD" id="cd00466">
    <property type="entry name" value="DHQase_II"/>
    <property type="match status" value="1"/>
</dbReference>
<dbReference type="AlphaFoldDB" id="A0A3B0RWD2"/>
<sequence>MTNVSEKNILVLNGPNLNMLGTREPEIYGSETLSDIEKNMTAHAGQLGYSIDFRQSNSESELIGWIQQAGNNAQAILLNAGAFTHTSVAILDALQTVDIPVIEVHLSNIFRREEFRHHSYISPAANGVICGFGGNSYILALDAAHAILS</sequence>
<proteinExistence type="inferred from homology"/>
<dbReference type="InterPro" id="IPR018509">
    <property type="entry name" value="DHquinase_II_CS"/>
</dbReference>
<reference evidence="3" key="1">
    <citation type="submission" date="2018-06" db="EMBL/GenBank/DDBJ databases">
        <authorList>
            <person name="Zhirakovskaya E."/>
        </authorList>
    </citation>
    <scope>NUCLEOTIDE SEQUENCE</scope>
</reference>
<dbReference type="PROSITE" id="PS01029">
    <property type="entry name" value="DEHYDROQUINASE_II"/>
    <property type="match status" value="1"/>
</dbReference>
<dbReference type="NCBIfam" id="NF003806">
    <property type="entry name" value="PRK05395.1-3"/>
    <property type="match status" value="1"/>
</dbReference>
<dbReference type="HAMAP" id="MF_00169">
    <property type="entry name" value="AroQ"/>
    <property type="match status" value="1"/>
</dbReference>
<evidence type="ECO:0000313" key="3">
    <source>
        <dbReference type="EMBL" id="VAV96309.1"/>
    </source>
</evidence>
<dbReference type="SUPFAM" id="SSF52304">
    <property type="entry name" value="Type II 3-dehydroquinate dehydratase"/>
    <property type="match status" value="1"/>
</dbReference>
<dbReference type="PANTHER" id="PTHR21272:SF3">
    <property type="entry name" value="CATABOLIC 3-DEHYDROQUINASE"/>
    <property type="match status" value="1"/>
</dbReference>
<dbReference type="NCBIfam" id="NF003805">
    <property type="entry name" value="PRK05395.1-2"/>
    <property type="match status" value="1"/>
</dbReference>
<gene>
    <name evidence="3" type="ORF">MNBD_ALPHA02-2391</name>
</gene>
<organism evidence="3">
    <name type="scientific">hydrothermal vent metagenome</name>
    <dbReference type="NCBI Taxonomy" id="652676"/>
    <lineage>
        <taxon>unclassified sequences</taxon>
        <taxon>metagenomes</taxon>
        <taxon>ecological metagenomes</taxon>
    </lineage>
</organism>
<dbReference type="EC" id="4.2.1.10" evidence="1"/>
<dbReference type="Pfam" id="PF01220">
    <property type="entry name" value="DHquinase_II"/>
    <property type="match status" value="1"/>
</dbReference>
<dbReference type="NCBIfam" id="NF003807">
    <property type="entry name" value="PRK05395.1-4"/>
    <property type="match status" value="1"/>
</dbReference>
<keyword evidence="2 3" id="KW-0456">Lyase</keyword>
<dbReference type="Gene3D" id="3.40.50.9100">
    <property type="entry name" value="Dehydroquinase, class II"/>
    <property type="match status" value="1"/>
</dbReference>
<dbReference type="PIRSF" id="PIRSF001399">
    <property type="entry name" value="DHquinase_II"/>
    <property type="match status" value="1"/>
</dbReference>
<dbReference type="GO" id="GO:0019631">
    <property type="term" value="P:quinate catabolic process"/>
    <property type="evidence" value="ECO:0007669"/>
    <property type="project" value="TreeGrafter"/>
</dbReference>
<dbReference type="GO" id="GO:0003855">
    <property type="term" value="F:3-dehydroquinate dehydratase activity"/>
    <property type="evidence" value="ECO:0007669"/>
    <property type="project" value="UniProtKB-EC"/>
</dbReference>
<name>A0A3B0RWD2_9ZZZZ</name>
<dbReference type="PANTHER" id="PTHR21272">
    <property type="entry name" value="CATABOLIC 3-DEHYDROQUINASE"/>
    <property type="match status" value="1"/>
</dbReference>
<evidence type="ECO:0000256" key="2">
    <source>
        <dbReference type="ARBA" id="ARBA00023239"/>
    </source>
</evidence>
<protein>
    <recommendedName>
        <fullName evidence="1">3-dehydroquinate dehydratase</fullName>
        <ecNumber evidence="1">4.2.1.10</ecNumber>
    </recommendedName>
</protein>
<dbReference type="NCBIfam" id="NF003804">
    <property type="entry name" value="PRK05395.1-1"/>
    <property type="match status" value="1"/>
</dbReference>
<dbReference type="NCBIfam" id="TIGR01088">
    <property type="entry name" value="aroQ"/>
    <property type="match status" value="1"/>
</dbReference>
<evidence type="ECO:0000256" key="1">
    <source>
        <dbReference type="ARBA" id="ARBA00012060"/>
    </source>
</evidence>
<dbReference type="InterPro" id="IPR001874">
    <property type="entry name" value="DHquinase_II"/>
</dbReference>
<dbReference type="InterPro" id="IPR036441">
    <property type="entry name" value="DHquinase_II_sf"/>
</dbReference>
<dbReference type="EMBL" id="UOED01000107">
    <property type="protein sequence ID" value="VAV96309.1"/>
    <property type="molecule type" value="Genomic_DNA"/>
</dbReference>
<accession>A0A3B0RWD2</accession>